<name>A0A4T0FQY6_9BASI</name>
<feature type="compositionally biased region" description="Low complexity" evidence="8">
    <location>
        <begin position="75"/>
        <end position="84"/>
    </location>
</feature>
<feature type="compositionally biased region" description="Polar residues" evidence="8">
    <location>
        <begin position="39"/>
        <end position="59"/>
    </location>
</feature>
<dbReference type="InterPro" id="IPR027417">
    <property type="entry name" value="P-loop_NTPase"/>
</dbReference>
<dbReference type="EMBL" id="SPNW01000020">
    <property type="protein sequence ID" value="TIA90335.1"/>
    <property type="molecule type" value="Genomic_DNA"/>
</dbReference>
<evidence type="ECO:0000256" key="5">
    <source>
        <dbReference type="ARBA" id="ARBA00022840"/>
    </source>
</evidence>
<sequence length="684" mass="74921">MPARTRASTKRTNSASSSLTGSASGSAAKPLSFGGEKNASITSFLKPQAQNQRSLSVKSTVVDDDSFNSRHVPISSGSSGGSVSQLPKPSKGKSRDGDMDSMWSEAYAPSTIDQLAVHSRKVGDVRHWLAEATSDTRISKYRKILILTGTAGCGKSTTIKLLAQDMGLNIEEYLNESTYRFSSDDYESSNGGPSRQFASYLGKAATFKPLSFNGESNAPSKQLILVEDLPNVLETRTREATHQALRTHCLSSQSQNTPLVIIISDSGTRGTGGNADDAALSLNRDVIDARLVVPSDILDGPYCQTLHFNPLARTFLKKHLNAVFDRHAQHSDAYRRPHDEALDIVIDSSNGDIRSAVNTLQMLSQQSLPGSVSVASGRRKRKVGALSGSTRSEIHTSLSAMARRETSLNLFHSLAKVLRNKRHGYDADDDKECTCENDPLPLPLPPHMQSRHRAHSHVNPTTLYQDIPVDTSTFLLFLAHNYPAYCSDSDEAATVADVLSASDCLPYGTAPHLASNTFEYVVRTALDTLPTPSLKRGQKIRKPAHFLAEKVRRERQQSVREHARNALTLTGQADIPAVSVDVLPMLTRIWGFADIEPSLRKILQFGDKRFDTLVSDIVAENDNDVDAAAFDEEEDVRNTLNYTASQSHLHADKLHTLKEALGAVDLDSHYDFDDFDDDIQDFSD</sequence>
<comment type="caution">
    <text evidence="9">The sequence shown here is derived from an EMBL/GenBank/DDBJ whole genome shotgun (WGS) entry which is preliminary data.</text>
</comment>
<dbReference type="SUPFAM" id="SSF52540">
    <property type="entry name" value="P-loop containing nucleoside triphosphate hydrolases"/>
    <property type="match status" value="1"/>
</dbReference>
<dbReference type="Gene3D" id="1.10.8.60">
    <property type="match status" value="1"/>
</dbReference>
<dbReference type="Gene3D" id="3.40.50.300">
    <property type="entry name" value="P-loop containing nucleotide triphosphate hydrolases"/>
    <property type="match status" value="1"/>
</dbReference>
<feature type="compositionally biased region" description="Low complexity" evidence="8">
    <location>
        <begin position="14"/>
        <end position="28"/>
    </location>
</feature>
<dbReference type="PANTHER" id="PTHR12172:SF0">
    <property type="entry name" value="CELL CYCLE CHECKPOINT PROTEIN RAD17"/>
    <property type="match status" value="1"/>
</dbReference>
<dbReference type="Proteomes" id="UP000310189">
    <property type="component" value="Unassembled WGS sequence"/>
</dbReference>
<evidence type="ECO:0000256" key="3">
    <source>
        <dbReference type="ARBA" id="ARBA00022741"/>
    </source>
</evidence>
<dbReference type="GO" id="GO:0003682">
    <property type="term" value="F:chromatin binding"/>
    <property type="evidence" value="ECO:0007669"/>
    <property type="project" value="TreeGrafter"/>
</dbReference>
<dbReference type="GO" id="GO:0005634">
    <property type="term" value="C:nucleus"/>
    <property type="evidence" value="ECO:0007669"/>
    <property type="project" value="UniProtKB-SubCell"/>
</dbReference>
<evidence type="ECO:0000256" key="7">
    <source>
        <dbReference type="ARBA" id="ARBA00023306"/>
    </source>
</evidence>
<keyword evidence="5" id="KW-0067">ATP-binding</keyword>
<dbReference type="GO" id="GO:0000077">
    <property type="term" value="P:DNA damage checkpoint signaling"/>
    <property type="evidence" value="ECO:0007669"/>
    <property type="project" value="TreeGrafter"/>
</dbReference>
<keyword evidence="7" id="KW-0131">Cell cycle</keyword>
<comment type="subcellular location">
    <subcellularLocation>
        <location evidence="1">Nucleus</location>
    </subcellularLocation>
</comment>
<dbReference type="AlphaFoldDB" id="A0A4T0FQY6"/>
<evidence type="ECO:0000256" key="2">
    <source>
        <dbReference type="ARBA" id="ARBA00006168"/>
    </source>
</evidence>
<keyword evidence="6" id="KW-0539">Nucleus</keyword>
<dbReference type="GO" id="GO:0003689">
    <property type="term" value="F:DNA clamp loader activity"/>
    <property type="evidence" value="ECO:0007669"/>
    <property type="project" value="TreeGrafter"/>
</dbReference>
<evidence type="ECO:0000256" key="1">
    <source>
        <dbReference type="ARBA" id="ARBA00004123"/>
    </source>
</evidence>
<gene>
    <name evidence="9" type="ORF">E3P99_01661</name>
</gene>
<comment type="similarity">
    <text evidence="2">Belongs to the rad17/RAD24 family.</text>
</comment>
<evidence type="ECO:0000313" key="10">
    <source>
        <dbReference type="Proteomes" id="UP000310189"/>
    </source>
</evidence>
<evidence type="ECO:0000256" key="6">
    <source>
        <dbReference type="ARBA" id="ARBA00023242"/>
    </source>
</evidence>
<accession>A0A4T0FQY6</accession>
<keyword evidence="10" id="KW-1185">Reference proteome</keyword>
<dbReference type="GO" id="GO:0006281">
    <property type="term" value="P:DNA repair"/>
    <property type="evidence" value="ECO:0007669"/>
    <property type="project" value="InterPro"/>
</dbReference>
<dbReference type="PANTHER" id="PTHR12172">
    <property type="entry name" value="CELL CYCLE CHECKPOINT PROTEIN RAD17"/>
    <property type="match status" value="1"/>
</dbReference>
<dbReference type="Pfam" id="PF03215">
    <property type="entry name" value="Rad17"/>
    <property type="match status" value="1"/>
</dbReference>
<evidence type="ECO:0000313" key="9">
    <source>
        <dbReference type="EMBL" id="TIA90335.1"/>
    </source>
</evidence>
<dbReference type="OrthoDB" id="10265971at2759"/>
<keyword evidence="3" id="KW-0547">Nucleotide-binding</keyword>
<reference evidence="9 10" key="1">
    <citation type="submission" date="2019-03" db="EMBL/GenBank/DDBJ databases">
        <title>Sequencing 23 genomes of Wallemia ichthyophaga.</title>
        <authorList>
            <person name="Gostincar C."/>
        </authorList>
    </citation>
    <scope>NUCLEOTIDE SEQUENCE [LARGE SCALE GENOMIC DNA]</scope>
    <source>
        <strain evidence="9 10">EXF-5753</strain>
    </source>
</reference>
<dbReference type="GO" id="GO:0033314">
    <property type="term" value="P:mitotic DNA replication checkpoint signaling"/>
    <property type="evidence" value="ECO:0007669"/>
    <property type="project" value="TreeGrafter"/>
</dbReference>
<proteinExistence type="inferred from homology"/>
<dbReference type="GO" id="GO:0005524">
    <property type="term" value="F:ATP binding"/>
    <property type="evidence" value="ECO:0007669"/>
    <property type="project" value="UniProtKB-KW"/>
</dbReference>
<keyword evidence="4" id="KW-0227">DNA damage</keyword>
<feature type="region of interest" description="Disordered" evidence="8">
    <location>
        <begin position="1"/>
        <end position="101"/>
    </location>
</feature>
<evidence type="ECO:0008006" key="11">
    <source>
        <dbReference type="Google" id="ProtNLM"/>
    </source>
</evidence>
<dbReference type="InterPro" id="IPR004582">
    <property type="entry name" value="Checkpoint_prot_Rad17_Rad24"/>
</dbReference>
<organism evidence="9 10">
    <name type="scientific">Wallemia hederae</name>
    <dbReference type="NCBI Taxonomy" id="1540922"/>
    <lineage>
        <taxon>Eukaryota</taxon>
        <taxon>Fungi</taxon>
        <taxon>Dikarya</taxon>
        <taxon>Basidiomycota</taxon>
        <taxon>Wallemiomycotina</taxon>
        <taxon>Wallemiomycetes</taxon>
        <taxon>Wallemiales</taxon>
        <taxon>Wallemiaceae</taxon>
        <taxon>Wallemia</taxon>
    </lineage>
</organism>
<evidence type="ECO:0000256" key="8">
    <source>
        <dbReference type="SAM" id="MobiDB-lite"/>
    </source>
</evidence>
<evidence type="ECO:0000256" key="4">
    <source>
        <dbReference type="ARBA" id="ARBA00022763"/>
    </source>
</evidence>
<protein>
    <recommendedName>
        <fullName evidence="11">AAA+ ATPase domain-containing protein</fullName>
    </recommendedName>
</protein>